<dbReference type="GO" id="GO:0004038">
    <property type="term" value="F:allantoinase activity"/>
    <property type="evidence" value="ECO:0007669"/>
    <property type="project" value="UniProtKB-EC"/>
</dbReference>
<evidence type="ECO:0000256" key="8">
    <source>
        <dbReference type="ARBA" id="ARBA00022833"/>
    </source>
</evidence>
<comment type="subunit">
    <text evidence="4">Homotetramer.</text>
</comment>
<dbReference type="PANTHER" id="PTHR43668">
    <property type="entry name" value="ALLANTOINASE"/>
    <property type="match status" value="1"/>
</dbReference>
<keyword evidence="7 10" id="KW-0378">Hydrolase</keyword>
<evidence type="ECO:0000256" key="4">
    <source>
        <dbReference type="ARBA" id="ARBA00011881"/>
    </source>
</evidence>
<dbReference type="InterPro" id="IPR006680">
    <property type="entry name" value="Amidohydro-rel"/>
</dbReference>
<dbReference type="EC" id="3.5.2.5" evidence="5"/>
<organism evidence="10 11">
    <name type="scientific">Streptomyces physcomitrii</name>
    <dbReference type="NCBI Taxonomy" id="2724184"/>
    <lineage>
        <taxon>Bacteria</taxon>
        <taxon>Bacillati</taxon>
        <taxon>Actinomycetota</taxon>
        <taxon>Actinomycetes</taxon>
        <taxon>Kitasatosporales</taxon>
        <taxon>Streptomycetaceae</taxon>
        <taxon>Streptomyces</taxon>
    </lineage>
</organism>
<dbReference type="InterPro" id="IPR017593">
    <property type="entry name" value="Allantoinase"/>
</dbReference>
<evidence type="ECO:0000259" key="9">
    <source>
        <dbReference type="Pfam" id="PF01979"/>
    </source>
</evidence>
<name>A0ABX1H7U0_9ACTN</name>
<dbReference type="InterPro" id="IPR050138">
    <property type="entry name" value="DHOase/Allantoinase_Hydrolase"/>
</dbReference>
<accession>A0ABX1H7U0</accession>
<reference evidence="10 11" key="1">
    <citation type="submission" date="2020-04" db="EMBL/GenBank/DDBJ databases">
        <title>Phylogenetic Diversity and Antibacterial Activity against Ralstonia solanacearum of Endophytic Actinomycete Isolated from Moss.</title>
        <authorList>
            <person name="Zhuang X."/>
        </authorList>
    </citation>
    <scope>NUCLEOTIDE SEQUENCE [LARGE SCALE GENOMIC DNA]</scope>
    <source>
        <strain evidence="10 11">LD120</strain>
    </source>
</reference>
<comment type="cofactor">
    <cofactor evidence="1">
        <name>Zn(2+)</name>
        <dbReference type="ChEBI" id="CHEBI:29105"/>
    </cofactor>
</comment>
<evidence type="ECO:0000313" key="10">
    <source>
        <dbReference type="EMBL" id="NKI44123.1"/>
    </source>
</evidence>
<comment type="similarity">
    <text evidence="3">Belongs to the metallo-dependent hydrolases superfamily. Allantoinase family.</text>
</comment>
<dbReference type="InterPro" id="IPR011059">
    <property type="entry name" value="Metal-dep_hydrolase_composite"/>
</dbReference>
<keyword evidence="6" id="KW-0479">Metal-binding</keyword>
<protein>
    <recommendedName>
        <fullName evidence="5">allantoinase</fullName>
        <ecNumber evidence="5">3.5.2.5</ecNumber>
    </recommendedName>
</protein>
<feature type="domain" description="Amidohydrolase-related" evidence="9">
    <location>
        <begin position="55"/>
        <end position="426"/>
    </location>
</feature>
<evidence type="ECO:0000256" key="5">
    <source>
        <dbReference type="ARBA" id="ARBA00012863"/>
    </source>
</evidence>
<evidence type="ECO:0000256" key="6">
    <source>
        <dbReference type="ARBA" id="ARBA00022723"/>
    </source>
</evidence>
<proteinExistence type="inferred from homology"/>
<dbReference type="PANTHER" id="PTHR43668:SF2">
    <property type="entry name" value="ALLANTOINASE"/>
    <property type="match status" value="1"/>
</dbReference>
<comment type="caution">
    <text evidence="10">The sequence shown here is derived from an EMBL/GenBank/DDBJ whole genome shotgun (WGS) entry which is preliminary data.</text>
</comment>
<dbReference type="NCBIfam" id="TIGR03178">
    <property type="entry name" value="allantoinase"/>
    <property type="match status" value="1"/>
</dbReference>
<dbReference type="Proteomes" id="UP000772196">
    <property type="component" value="Unassembled WGS sequence"/>
</dbReference>
<evidence type="ECO:0000313" key="11">
    <source>
        <dbReference type="Proteomes" id="UP000772196"/>
    </source>
</evidence>
<dbReference type="SUPFAM" id="SSF51338">
    <property type="entry name" value="Composite domain of metallo-dependent hydrolases"/>
    <property type="match status" value="1"/>
</dbReference>
<evidence type="ECO:0000256" key="1">
    <source>
        <dbReference type="ARBA" id="ARBA00001947"/>
    </source>
</evidence>
<sequence length="445" mass="47023">MPEPGVVLRSARVLTPGGPRPAAVHVVGERIEAVLGHDAAVPPGVRLVELGEQALLPGLVDTHVHVNDPGRSEWEGFASATRAAAAGGVTTLVDMPLNSLPPTTTAAHLRTKQDSARGRVQIDVGFWGGAVPGNTAALRPLHRAGVFGFKCFLSPSGVEEFPPLAPAELDAALAETAAFDGLMIVHAEDPGQLAGAPEPSGGRYADFLASRPRDAEHRAVSRLIAAAERAGARVHVLHLSSGEVLPEIAAARRRGTRLTVETCPHFLTLTAEEVPDGATEFKCCPPIREAANQDALWQGLAEGWIDCVVSDHSPSTAALKTADFGTAWGGISSLQLGLPAVWTAARARGFGLADVARWMSTAPAALAGLHRKGAVEAGRDADFVVLAPERRFTVDPHRLHHRNPVTAYAGKELYGVVTQTWLRGRRILADGEFAEPTGRLLERTD</sequence>
<dbReference type="EMBL" id="JAAWWP010000016">
    <property type="protein sequence ID" value="NKI44123.1"/>
    <property type="molecule type" value="Genomic_DNA"/>
</dbReference>
<keyword evidence="8" id="KW-0862">Zinc</keyword>
<evidence type="ECO:0000256" key="2">
    <source>
        <dbReference type="ARBA" id="ARBA00004968"/>
    </source>
</evidence>
<dbReference type="RefSeq" id="WP_168542078.1">
    <property type="nucleotide sequence ID" value="NZ_JAAWWP010000016.1"/>
</dbReference>
<evidence type="ECO:0000256" key="7">
    <source>
        <dbReference type="ARBA" id="ARBA00022801"/>
    </source>
</evidence>
<dbReference type="InterPro" id="IPR032466">
    <property type="entry name" value="Metal_Hydrolase"/>
</dbReference>
<dbReference type="SUPFAM" id="SSF51556">
    <property type="entry name" value="Metallo-dependent hydrolases"/>
    <property type="match status" value="1"/>
</dbReference>
<evidence type="ECO:0000256" key="3">
    <source>
        <dbReference type="ARBA" id="ARBA00010368"/>
    </source>
</evidence>
<comment type="pathway">
    <text evidence="2">Nitrogen metabolism; (S)-allantoin degradation; allantoate from (S)-allantoin: step 1/1.</text>
</comment>
<dbReference type="Gene3D" id="3.20.20.140">
    <property type="entry name" value="Metal-dependent hydrolases"/>
    <property type="match status" value="1"/>
</dbReference>
<keyword evidence="11" id="KW-1185">Reference proteome</keyword>
<gene>
    <name evidence="10" type="primary">allB</name>
    <name evidence="10" type="ORF">HFV08_23325</name>
</gene>
<dbReference type="Pfam" id="PF01979">
    <property type="entry name" value="Amidohydro_1"/>
    <property type="match status" value="1"/>
</dbReference>